<evidence type="ECO:0000256" key="9">
    <source>
        <dbReference type="ARBA" id="ARBA00022763"/>
    </source>
</evidence>
<dbReference type="SUPFAM" id="SSF52047">
    <property type="entry name" value="RNI-like"/>
    <property type="match status" value="1"/>
</dbReference>
<evidence type="ECO:0000313" key="21">
    <source>
        <dbReference type="Proteomes" id="UP000002640"/>
    </source>
</evidence>
<feature type="compositionally biased region" description="Polar residues" evidence="16">
    <location>
        <begin position="1321"/>
        <end position="1330"/>
    </location>
</feature>
<dbReference type="InterPro" id="IPR019734">
    <property type="entry name" value="TPR_rpt"/>
</dbReference>
<evidence type="ECO:0000256" key="5">
    <source>
        <dbReference type="ARBA" id="ARBA00022614"/>
    </source>
</evidence>
<dbReference type="InterPro" id="IPR011989">
    <property type="entry name" value="ARM-like"/>
</dbReference>
<dbReference type="PROSITE" id="PS50011">
    <property type="entry name" value="PROTEIN_KINASE_DOM"/>
    <property type="match status" value="1"/>
</dbReference>
<feature type="region of interest" description="Disordered" evidence="16">
    <location>
        <begin position="1307"/>
        <end position="1336"/>
    </location>
</feature>
<dbReference type="InterPro" id="IPR000719">
    <property type="entry name" value="Prot_kinase_dom"/>
</dbReference>
<dbReference type="PROSITE" id="PS50096">
    <property type="entry name" value="IQ"/>
    <property type="match status" value="1"/>
</dbReference>
<evidence type="ECO:0000313" key="20">
    <source>
        <dbReference type="EMBL" id="EGZ11394.1"/>
    </source>
</evidence>
<feature type="repeat" description="TPR" evidence="15">
    <location>
        <begin position="461"/>
        <end position="494"/>
    </location>
</feature>
<comment type="similarity">
    <text evidence="14">Belongs to the protein kinase superfamily. Ser/Thr protein kinase family. CDPK subfamily.</text>
</comment>
<keyword evidence="9" id="KW-0227">DNA damage</keyword>
<dbReference type="GO" id="GO:0005524">
    <property type="term" value="F:ATP binding"/>
    <property type="evidence" value="ECO:0007669"/>
    <property type="project" value="UniProtKB-KW"/>
</dbReference>
<keyword evidence="5" id="KW-0433">Leucine-rich repeat</keyword>
<dbReference type="SUPFAM" id="SSF56112">
    <property type="entry name" value="Protein kinase-like (PK-like)"/>
    <property type="match status" value="1"/>
</dbReference>
<keyword evidence="15" id="KW-0802">TPR repeat</keyword>
<dbReference type="InterPro" id="IPR016024">
    <property type="entry name" value="ARM-type_fold"/>
</dbReference>
<dbReference type="OMA" id="QSYMINV"/>
<feature type="region of interest" description="Disordered" evidence="16">
    <location>
        <begin position="1471"/>
        <end position="1504"/>
    </location>
</feature>
<dbReference type="GO" id="GO:0006281">
    <property type="term" value="P:DNA repair"/>
    <property type="evidence" value="ECO:0007669"/>
    <property type="project" value="UniProtKB-KW"/>
</dbReference>
<gene>
    <name evidence="20" type="ORF">PHYSODRAFT_318112</name>
</gene>
<dbReference type="InParanoid" id="G5A0Q8"/>
<keyword evidence="7" id="KW-0677">Repeat</keyword>
<evidence type="ECO:0000256" key="1">
    <source>
        <dbReference type="ARBA" id="ARBA00004286"/>
    </source>
</evidence>
<accession>G5A0Q8</accession>
<dbReference type="Gene3D" id="1.10.510.10">
    <property type="entry name" value="Transferase(Phosphotransferase) domain 1"/>
    <property type="match status" value="1"/>
</dbReference>
<evidence type="ECO:0000256" key="8">
    <source>
        <dbReference type="ARBA" id="ARBA00022741"/>
    </source>
</evidence>
<dbReference type="Pfam" id="PF13516">
    <property type="entry name" value="LRR_6"/>
    <property type="match status" value="1"/>
</dbReference>
<dbReference type="RefSeq" id="XP_009534139.1">
    <property type="nucleotide sequence ID" value="XM_009535844.1"/>
</dbReference>
<evidence type="ECO:0000256" key="11">
    <source>
        <dbReference type="ARBA" id="ARBA00022840"/>
    </source>
</evidence>
<evidence type="ECO:0000256" key="14">
    <source>
        <dbReference type="ARBA" id="ARBA00024334"/>
    </source>
</evidence>
<keyword evidence="8" id="KW-0547">Nucleotide-binding</keyword>
<dbReference type="GO" id="GO:0004674">
    <property type="term" value="F:protein serine/threonine kinase activity"/>
    <property type="evidence" value="ECO:0007669"/>
    <property type="project" value="UniProtKB-KW"/>
</dbReference>
<evidence type="ECO:0000256" key="10">
    <source>
        <dbReference type="ARBA" id="ARBA00022777"/>
    </source>
</evidence>
<dbReference type="Gene3D" id="1.25.40.10">
    <property type="entry name" value="Tetratricopeptide repeat domain"/>
    <property type="match status" value="1"/>
</dbReference>
<protein>
    <submittedName>
        <fullName evidence="20">Uncharacterized protein</fullName>
    </submittedName>
</protein>
<evidence type="ECO:0000259" key="19">
    <source>
        <dbReference type="PROSITE" id="PS50222"/>
    </source>
</evidence>
<evidence type="ECO:0000256" key="6">
    <source>
        <dbReference type="ARBA" id="ARBA00022679"/>
    </source>
</evidence>
<dbReference type="PANTHER" id="PTHR11584:SF369">
    <property type="entry name" value="MITOGEN-ACTIVATED PROTEIN KINASE KINASE KINASE 19-RELATED"/>
    <property type="match status" value="1"/>
</dbReference>
<reference evidence="20 21" key="1">
    <citation type="journal article" date="2006" name="Science">
        <title>Phytophthora genome sequences uncover evolutionary origins and mechanisms of pathogenesis.</title>
        <authorList>
            <person name="Tyler B.M."/>
            <person name="Tripathy S."/>
            <person name="Zhang X."/>
            <person name="Dehal P."/>
            <person name="Jiang R.H."/>
            <person name="Aerts A."/>
            <person name="Arredondo F.D."/>
            <person name="Baxter L."/>
            <person name="Bensasson D."/>
            <person name="Beynon J.L."/>
            <person name="Chapman J."/>
            <person name="Damasceno C.M."/>
            <person name="Dorrance A.E."/>
            <person name="Dou D."/>
            <person name="Dickerman A.W."/>
            <person name="Dubchak I.L."/>
            <person name="Garbelotto M."/>
            <person name="Gijzen M."/>
            <person name="Gordon S.G."/>
            <person name="Govers F."/>
            <person name="Grunwald N.J."/>
            <person name="Huang W."/>
            <person name="Ivors K.L."/>
            <person name="Jones R.W."/>
            <person name="Kamoun S."/>
            <person name="Krampis K."/>
            <person name="Lamour K.H."/>
            <person name="Lee M.K."/>
            <person name="McDonald W.H."/>
            <person name="Medina M."/>
            <person name="Meijer H.J."/>
            <person name="Nordberg E.K."/>
            <person name="Maclean D.J."/>
            <person name="Ospina-Giraldo M.D."/>
            <person name="Morris P.F."/>
            <person name="Phuntumart V."/>
            <person name="Putnam N.H."/>
            <person name="Rash S."/>
            <person name="Rose J.K."/>
            <person name="Sakihama Y."/>
            <person name="Salamov A.A."/>
            <person name="Savidor A."/>
            <person name="Scheuring C.F."/>
            <person name="Smith B.M."/>
            <person name="Sobral B.W."/>
            <person name="Terry A."/>
            <person name="Torto-Alalibo T.A."/>
            <person name="Win J."/>
            <person name="Xu Z."/>
            <person name="Zhang H."/>
            <person name="Grigoriev I.V."/>
            <person name="Rokhsar D.S."/>
            <person name="Boore J.L."/>
        </authorList>
    </citation>
    <scope>NUCLEOTIDE SEQUENCE [LARGE SCALE GENOMIC DNA]</scope>
    <source>
        <strain evidence="20 21">P6497</strain>
    </source>
</reference>
<feature type="compositionally biased region" description="Low complexity" evidence="16">
    <location>
        <begin position="906"/>
        <end position="918"/>
    </location>
</feature>
<evidence type="ECO:0000256" key="3">
    <source>
        <dbReference type="ARBA" id="ARBA00022454"/>
    </source>
</evidence>
<keyword evidence="10" id="KW-0418">Kinase</keyword>
<feature type="domain" description="EF-hand" evidence="19">
    <location>
        <begin position="2030"/>
        <end position="2065"/>
    </location>
</feature>
<feature type="domain" description="UBA" evidence="18">
    <location>
        <begin position="2402"/>
        <end position="2449"/>
    </location>
</feature>
<keyword evidence="13" id="KW-0234">DNA repair</keyword>
<keyword evidence="4" id="KW-0723">Serine/threonine-protein kinase</keyword>
<dbReference type="GO" id="GO:0006325">
    <property type="term" value="P:chromatin organization"/>
    <property type="evidence" value="ECO:0007669"/>
    <property type="project" value="UniProtKB-KW"/>
</dbReference>
<feature type="compositionally biased region" description="Low complexity" evidence="16">
    <location>
        <begin position="1237"/>
        <end position="1250"/>
    </location>
</feature>
<evidence type="ECO:0000256" key="13">
    <source>
        <dbReference type="ARBA" id="ARBA00023204"/>
    </source>
</evidence>
<keyword evidence="11" id="KW-0067">ATP-binding</keyword>
<dbReference type="InterPro" id="IPR032675">
    <property type="entry name" value="LRR_dom_sf"/>
</dbReference>
<proteinExistence type="inferred from homology"/>
<evidence type="ECO:0000256" key="7">
    <source>
        <dbReference type="ARBA" id="ARBA00022737"/>
    </source>
</evidence>
<feature type="domain" description="Protein kinase" evidence="17">
    <location>
        <begin position="2112"/>
        <end position="2420"/>
    </location>
</feature>
<dbReference type="InterPro" id="IPR011990">
    <property type="entry name" value="TPR-like_helical_dom_sf"/>
</dbReference>
<dbReference type="Gene3D" id="1.25.10.10">
    <property type="entry name" value="Leucine-rich Repeat Variant"/>
    <property type="match status" value="1"/>
</dbReference>
<feature type="region of interest" description="Disordered" evidence="16">
    <location>
        <begin position="47"/>
        <end position="133"/>
    </location>
</feature>
<dbReference type="PROSITE" id="PS50005">
    <property type="entry name" value="TPR"/>
    <property type="match status" value="1"/>
</dbReference>
<evidence type="ECO:0000256" key="16">
    <source>
        <dbReference type="SAM" id="MobiDB-lite"/>
    </source>
</evidence>
<evidence type="ECO:0000259" key="17">
    <source>
        <dbReference type="PROSITE" id="PS50011"/>
    </source>
</evidence>
<dbReference type="PROSITE" id="PS50030">
    <property type="entry name" value="UBA"/>
    <property type="match status" value="1"/>
</dbReference>
<dbReference type="GO" id="GO:0005509">
    <property type="term" value="F:calcium ion binding"/>
    <property type="evidence" value="ECO:0007669"/>
    <property type="project" value="InterPro"/>
</dbReference>
<dbReference type="Proteomes" id="UP000002640">
    <property type="component" value="Unassembled WGS sequence"/>
</dbReference>
<sequence>MFLQKLLDPEDERRRRVRRARIVRRNRIKREVAQGLPVRRTRVPKASDYALTLDEPEEWTEPTPKSSPFRPTFGGNSTDESAYQRQTVKQIRASAASTSPTKSLFSTTKPQTSATNEESTSTGPISPSRESISRSMSPHIKAKWIEVFQQIIFQRHEEILAKDPNRKWRQERFGLLLFSRQEYARASEHLNKAVSLGATSSLCWRRLAESYYHVWEDGGEWEVLWACRAAYEQALNHVEVACSPLALFTYARVLELLGSYTGALTICASILQTFPKFEQLREVKLRFVLLQRYQLFSSTSETSAKLAGLKKCTGYTQELLLDKAITEGPRHINVLYLHTRLNEMLVDVSTLSVPEPQGQTPKPKLAHVSVDILFQELYKLAIKSPEVAPPPGVKWKAWRDRSETYTAFAEYFRAQGENVLASDALSRSLELLDVQPAESNSAEKSTNLWRGLTEEQRHKRIALYLVLARNYYQCNQMEKAIRSMEAVFDLDPLHAEARASLVEWFPAKWQYRLELEDASQVQIARVLRGIWDRKRALLRRREVTRAAEQKYRENPYHLGSRRQVLRFLRDKYASMFAAQDLAARSIQRGARRYLYYARMRWKIEGQREKTLRELKSKYQTRKYRYNRVVRSQVAALLPDEYDHRFFREDCSALRIQQLQRQNEAAKRIQRFSRRYCLPQAAAPPPVDELLFRAQQKISRAKERLALMLQRLYRQWKAGVDLNHAARKIQALYRGKIMRRFLQLLRRRVLAPPCASPIGVFISKCERNHQAGTETMAVLHSIDNLDEKRSLFDHPVLVLRGARLSQRPDSPSTDESFSLQHVVSAIQYSAVLKCLICSSGDFKGDRILTLLQALQTRRNLRVLAFGEITTDVGKIPTNQEPSEQSMQPPTSSAWSVGDDKDRSAHTSPSSPLGRRLLSLPSPPSSPQPHQRRQLSAMHTLSKALCTSNFLLEELYFEGNSLLTRPQEGAVLAGIVADYFFARYGHLHTLVVAHMCFSDENGALLGAALAINTVLQKLDLHGNLLSDGAAVAIANDGLARNNTLRYLNLAENAIGSAGGKALFRCLGSSNRSLQTLILRNNHLMSDVMPSLIEAWQMNAVIKGVELAGNLINDRYVVEFQAAEAERREVTPAKENQELRLLLARKRFGVRDVRSPIGRRGIGIFSTPVTSPGKSGGLKTKKKNAPLSPKKWLSANAPKIISPIAFPTSMNRQANEVYAATKFSVENVYSPPSRPRKLLKASSSSSSARLVSPSKLPALSSMPGKKRVAWSLEAMELSRAESALRTLKNRPKVPAGAVDTAHAVLQLLSPAKTPTTTTPESPTQASDLTSSASAGDEETRRELLQQELQTLLLYGKERWEPVAVFLVVVRDLLSRRLQLPDLDANTDFCLPSTADLPLYVSQIAPLSDAFVTQTVKQAVHQHMEFYEPRVRMAVARLLGVLARWDLGWVTQEFTPQIVDSVVSNLSRSPDFEETGFDELDDNVSQNGMVTPPQSPESTPRTPSTPYRLDDVSGWKALESSLCALKYIIKGSGEAFLEQQQAATDDAAQQQFVYLTPQILELVATKSCFHINRHVRVVGLDTITVLADIAPVGFLEAHQADVSDVLNKCIKRGMEDNWCQVRYAASISARTFLMKLQEQGRAAYLPVLLPRLCLNRYYIAERVQKYSQESWRMIMGNQGRELVARYANEIVDYYVEMTNHCVRESACQCIAELGMKVDPTAIRPHVGRLMQALLICFYDVSNLVRDAACLASAQLVLGFPEECRPFLDELYHLWIDHLSDDIWSVREDAAIALGNVIRAYGQEALDRVVKITEEYLPLAKKQPAMTQQEYDELMRSEKKHLSKQAFSCCSLEPKLFQRHEHRDKEPWEHTDGAIYMVRELCDVAPDVAVKFLPQVADIAILRHFPQAAVLQETIWKQLPLMCEALGKKVFKRYLELFFDPLVFTLQGTNRLAKFAARDCVAQISKQIGPSIFLGRLDANPAWKEALGPVVPVQSYMINVASHCVSIPSASRVREGILVALGRHFRGNQDVSGQSARSWLSACFQRYDENGSGFVSCDAVLNVVAELTLFRIHEWSANEVSQFCAFFFRGEDSEQNFDYQLFLDYLFFPVNQHALRIKVTKQIATDDIFTIHEGKLYPAPLGPEEPEERVSHPVVLKQLDLTKFAAEAEKNTQYGGAVELVAQLRHRVNELRLLTHPNLAGFHTTLQNGSSLYLVQEHHQICSLRTILESFGPMKEPTIRRYLLQILQAVSFLHDHGVNHGNLTMQAVHIDSYGLLKLTDFGIRRCLLPLLAVKNAVDDDFARRNVPPEVLRDFRLWGEKADVWCVGMLTLQMANGLVKYPTQYSLQKPTDRNPSLRHARFQSSRATHSPMKKRGPESPESLGASRLPSLPETASKNLKAFVRACLQRDPRNRPAVRELMEMGFFRIDQAKETNEVLRTVCTDLDATIRKLMASSPRSVRPKTRN</sequence>
<feature type="region of interest" description="Disordered" evidence="16">
    <location>
        <begin position="872"/>
        <end position="934"/>
    </location>
</feature>
<dbReference type="InterPro" id="IPR001611">
    <property type="entry name" value="Leu-rich_rpt"/>
</dbReference>
<keyword evidence="12" id="KW-0156">Chromatin regulator</keyword>
<dbReference type="GO" id="GO:0005694">
    <property type="term" value="C:chromosome"/>
    <property type="evidence" value="ECO:0007669"/>
    <property type="project" value="UniProtKB-SubCell"/>
</dbReference>
<dbReference type="SMART" id="SM00220">
    <property type="entry name" value="S_TKc"/>
    <property type="match status" value="1"/>
</dbReference>
<feature type="compositionally biased region" description="Polar residues" evidence="16">
    <location>
        <begin position="875"/>
        <end position="893"/>
    </location>
</feature>
<evidence type="ECO:0000256" key="4">
    <source>
        <dbReference type="ARBA" id="ARBA00022527"/>
    </source>
</evidence>
<dbReference type="PROSITE" id="PS50222">
    <property type="entry name" value="EF_HAND_2"/>
    <property type="match status" value="1"/>
</dbReference>
<evidence type="ECO:0000259" key="18">
    <source>
        <dbReference type="PROSITE" id="PS50030"/>
    </source>
</evidence>
<feature type="compositionally biased region" description="Low complexity" evidence="16">
    <location>
        <begin position="1310"/>
        <end position="1320"/>
    </location>
</feature>
<feature type="compositionally biased region" description="Low complexity" evidence="16">
    <location>
        <begin position="124"/>
        <end position="133"/>
    </location>
</feature>
<comment type="subcellular location">
    <subcellularLocation>
        <location evidence="1">Chromosome</location>
    </subcellularLocation>
</comment>
<dbReference type="SUPFAM" id="SSF48452">
    <property type="entry name" value="TPR-like"/>
    <property type="match status" value="1"/>
</dbReference>
<dbReference type="InterPro" id="IPR011009">
    <property type="entry name" value="Kinase-like_dom_sf"/>
</dbReference>
<dbReference type="GeneID" id="20644164"/>
<dbReference type="InterPro" id="IPR015940">
    <property type="entry name" value="UBA"/>
</dbReference>
<feature type="region of interest" description="Disordered" evidence="16">
    <location>
        <begin position="1227"/>
        <end position="1250"/>
    </location>
</feature>
<dbReference type="Pfam" id="PF00069">
    <property type="entry name" value="Pkinase"/>
    <property type="match status" value="1"/>
</dbReference>
<name>G5A0Q8_PHYSP</name>
<organism evidence="20 21">
    <name type="scientific">Phytophthora sojae (strain P6497)</name>
    <name type="common">Soybean stem and root rot agent</name>
    <name type="synonym">Phytophthora megasperma f. sp. glycines</name>
    <dbReference type="NCBI Taxonomy" id="1094619"/>
    <lineage>
        <taxon>Eukaryota</taxon>
        <taxon>Sar</taxon>
        <taxon>Stramenopiles</taxon>
        <taxon>Oomycota</taxon>
        <taxon>Peronosporomycetes</taxon>
        <taxon>Peronosporales</taxon>
        <taxon>Peronosporaceae</taxon>
        <taxon>Phytophthora</taxon>
    </lineage>
</organism>
<feature type="compositionally biased region" description="Polar residues" evidence="16">
    <location>
        <begin position="74"/>
        <end position="123"/>
    </location>
</feature>
<evidence type="ECO:0000256" key="2">
    <source>
        <dbReference type="ARBA" id="ARBA00010999"/>
    </source>
</evidence>
<keyword evidence="3" id="KW-0158">Chromosome</keyword>
<comment type="similarity">
    <text evidence="2">Belongs to the Tonsoku family.</text>
</comment>
<dbReference type="SUPFAM" id="SSF48371">
    <property type="entry name" value="ARM repeat"/>
    <property type="match status" value="1"/>
</dbReference>
<keyword evidence="6" id="KW-0808">Transferase</keyword>
<feature type="compositionally biased region" description="Low complexity" evidence="16">
    <location>
        <begin position="1492"/>
        <end position="1502"/>
    </location>
</feature>
<evidence type="ECO:0000256" key="15">
    <source>
        <dbReference type="PROSITE-ProRule" id="PRU00339"/>
    </source>
</evidence>
<evidence type="ECO:0000256" key="12">
    <source>
        <dbReference type="ARBA" id="ARBA00022853"/>
    </source>
</evidence>
<dbReference type="InterPro" id="IPR002048">
    <property type="entry name" value="EF_hand_dom"/>
</dbReference>
<dbReference type="PANTHER" id="PTHR11584">
    <property type="entry name" value="SERINE/THREONINE PROTEIN KINASE"/>
    <property type="match status" value="1"/>
</dbReference>
<keyword evidence="21" id="KW-1185">Reference proteome</keyword>
<dbReference type="SMART" id="SM00368">
    <property type="entry name" value="LRR_RI"/>
    <property type="match status" value="2"/>
</dbReference>
<dbReference type="Gene3D" id="3.80.10.10">
    <property type="entry name" value="Ribonuclease Inhibitor"/>
    <property type="match status" value="1"/>
</dbReference>
<dbReference type="KEGG" id="psoj:PHYSODRAFT_318112"/>
<feature type="region of interest" description="Disordered" evidence="16">
    <location>
        <begin position="2342"/>
        <end position="2385"/>
    </location>
</feature>
<dbReference type="EMBL" id="JH159158">
    <property type="protein sequence ID" value="EGZ11394.1"/>
    <property type="molecule type" value="Genomic_DNA"/>
</dbReference>